<gene>
    <name evidence="1" type="ORF">ACFQL7_02010</name>
</gene>
<protein>
    <submittedName>
        <fullName evidence="1">Uncharacterized protein</fullName>
    </submittedName>
</protein>
<proteinExistence type="predicted"/>
<evidence type="ECO:0000313" key="1">
    <source>
        <dbReference type="EMBL" id="MFC7188746.1"/>
    </source>
</evidence>
<dbReference type="EMBL" id="JBHTAX010000001">
    <property type="protein sequence ID" value="MFC7188746.1"/>
    <property type="molecule type" value="Genomic_DNA"/>
</dbReference>
<organism evidence="1 2">
    <name type="scientific">Halocatena marina</name>
    <dbReference type="NCBI Taxonomy" id="2934937"/>
    <lineage>
        <taxon>Archaea</taxon>
        <taxon>Methanobacteriati</taxon>
        <taxon>Methanobacteriota</taxon>
        <taxon>Stenosarchaea group</taxon>
        <taxon>Halobacteria</taxon>
        <taxon>Halobacteriales</taxon>
        <taxon>Natronomonadaceae</taxon>
        <taxon>Halocatena</taxon>
    </lineage>
</organism>
<comment type="caution">
    <text evidence="1">The sequence shown here is derived from an EMBL/GenBank/DDBJ whole genome shotgun (WGS) entry which is preliminary data.</text>
</comment>
<sequence length="42" mass="4464">MPFVSETAAISDVDGRKSNRAWIASLVLDSFDPGSYFAVDAG</sequence>
<dbReference type="Proteomes" id="UP001596417">
    <property type="component" value="Unassembled WGS sequence"/>
</dbReference>
<name>A0ABD5YNJ0_9EURY</name>
<evidence type="ECO:0000313" key="2">
    <source>
        <dbReference type="Proteomes" id="UP001596417"/>
    </source>
</evidence>
<keyword evidence="2" id="KW-1185">Reference proteome</keyword>
<reference evidence="1 2" key="1">
    <citation type="journal article" date="2019" name="Int. J. Syst. Evol. Microbiol.">
        <title>The Global Catalogue of Microorganisms (GCM) 10K type strain sequencing project: providing services to taxonomists for standard genome sequencing and annotation.</title>
        <authorList>
            <consortium name="The Broad Institute Genomics Platform"/>
            <consortium name="The Broad Institute Genome Sequencing Center for Infectious Disease"/>
            <person name="Wu L."/>
            <person name="Ma J."/>
        </authorList>
    </citation>
    <scope>NUCLEOTIDE SEQUENCE [LARGE SCALE GENOMIC DNA]</scope>
    <source>
        <strain evidence="1 2">RDMS1</strain>
    </source>
</reference>
<accession>A0ABD5YNJ0</accession>
<dbReference type="AlphaFoldDB" id="A0ABD5YNJ0"/>